<evidence type="ECO:0000256" key="1">
    <source>
        <dbReference type="SAM" id="MobiDB-lite"/>
    </source>
</evidence>
<proteinExistence type="predicted"/>
<sequence>METTDESDGRSPKVVIVGAGYAGVAAAGVLRAGGITDVTVLEAQGRPGGRVQTLQLEDGHLEIGAQFLHGQNEIYAIAERENNLLDDEEGEEAEILPDTVLQYHEYDFYTPGGHLVDGHVVLENLRALEELNNKARSEGVASDVMVSLGDFFRDRYTDVMSTTPGEDWVKGSMLKWFESWAKMDSGGTVDEQSLPGTGKYAYVPGSGVQETKTGMEEVFKCLLRESLPPENLLLNKPVKKIHWTEKAVDSAESETVDENSSKRERTKELYKEVDENWSKPERTKESGLELDKDSSDDERTKVFAGTNFISGETKPSAGDQADAAVTGLSIHMEKSGATIDENDADDSGMESSASKTTPETSDDEKTEDFKERTDGVVKIPPEQIILEISDDKLRTNPPASKKLGDGFRVRVECEDGEIFHADHVIVTSSIGFLKDNEDFLNPPLPSLHRRAVNSMGFGNVAKVFLIWDQEESTGLQSVLPCMDDVMAEWQRQVLGSDVWGAVFLWPDGKKPQLKSAVTPITTSTGRQWFEDVSLWELPSSLDTCISAWIGGEAATVMEAVPESEVKDVLYEMLVLFLNKPSIPPPTRVIRSTWHSNPYTRGAYSFLATGAPLELHDALSQPLPAKEDPVLQLAGEACSKHYYSTAHGALDSGSLAARAVLRHYGKPAHE</sequence>
<dbReference type="Gene3D" id="3.90.660.10">
    <property type="match status" value="1"/>
</dbReference>
<dbReference type="Pfam" id="PF01593">
    <property type="entry name" value="Amino_oxidase"/>
    <property type="match status" value="2"/>
</dbReference>
<protein>
    <recommendedName>
        <fullName evidence="2">Amine oxidase domain-containing protein</fullName>
    </recommendedName>
</protein>
<dbReference type="SUPFAM" id="SSF51905">
    <property type="entry name" value="FAD/NAD(P)-binding domain"/>
    <property type="match status" value="2"/>
</dbReference>
<evidence type="ECO:0000313" key="4">
    <source>
        <dbReference type="Proteomes" id="UP001519460"/>
    </source>
</evidence>
<evidence type="ECO:0000313" key="3">
    <source>
        <dbReference type="EMBL" id="KAK7482014.1"/>
    </source>
</evidence>
<accession>A0ABD0K427</accession>
<feature type="domain" description="Amine oxidase" evidence="2">
    <location>
        <begin position="22"/>
        <end position="247"/>
    </location>
</feature>
<reference evidence="3 4" key="1">
    <citation type="journal article" date="2023" name="Sci. Data">
        <title>Genome assembly of the Korean intertidal mud-creeper Batillaria attramentaria.</title>
        <authorList>
            <person name="Patra A.K."/>
            <person name="Ho P.T."/>
            <person name="Jun S."/>
            <person name="Lee S.J."/>
            <person name="Kim Y."/>
            <person name="Won Y.J."/>
        </authorList>
    </citation>
    <scope>NUCLEOTIDE SEQUENCE [LARGE SCALE GENOMIC DNA]</scope>
    <source>
        <strain evidence="3">Wonlab-2016</strain>
    </source>
</reference>
<dbReference type="Proteomes" id="UP001519460">
    <property type="component" value="Unassembled WGS sequence"/>
</dbReference>
<dbReference type="EMBL" id="JACVVK020000252">
    <property type="protein sequence ID" value="KAK7482014.1"/>
    <property type="molecule type" value="Genomic_DNA"/>
</dbReference>
<dbReference type="InterPro" id="IPR002937">
    <property type="entry name" value="Amino_oxidase"/>
</dbReference>
<comment type="caution">
    <text evidence="3">The sequence shown here is derived from an EMBL/GenBank/DDBJ whole genome shotgun (WGS) entry which is preliminary data.</text>
</comment>
<name>A0ABD0K427_9CAEN</name>
<dbReference type="Gene3D" id="3.50.50.60">
    <property type="entry name" value="FAD/NAD(P)-binding domain"/>
    <property type="match status" value="1"/>
</dbReference>
<dbReference type="InterPro" id="IPR036188">
    <property type="entry name" value="FAD/NAD-bd_sf"/>
</dbReference>
<organism evidence="3 4">
    <name type="scientific">Batillaria attramentaria</name>
    <dbReference type="NCBI Taxonomy" id="370345"/>
    <lineage>
        <taxon>Eukaryota</taxon>
        <taxon>Metazoa</taxon>
        <taxon>Spiralia</taxon>
        <taxon>Lophotrochozoa</taxon>
        <taxon>Mollusca</taxon>
        <taxon>Gastropoda</taxon>
        <taxon>Caenogastropoda</taxon>
        <taxon>Sorbeoconcha</taxon>
        <taxon>Cerithioidea</taxon>
        <taxon>Batillariidae</taxon>
        <taxon>Batillaria</taxon>
    </lineage>
</organism>
<evidence type="ECO:0000259" key="2">
    <source>
        <dbReference type="Pfam" id="PF01593"/>
    </source>
</evidence>
<dbReference type="PANTHER" id="PTHR10742:SF416">
    <property type="entry name" value="SPERMINE OXIDASE"/>
    <property type="match status" value="1"/>
</dbReference>
<feature type="region of interest" description="Disordered" evidence="1">
    <location>
        <begin position="248"/>
        <end position="299"/>
    </location>
</feature>
<keyword evidence="4" id="KW-1185">Reference proteome</keyword>
<dbReference type="PANTHER" id="PTHR10742">
    <property type="entry name" value="FLAVIN MONOAMINE OXIDASE"/>
    <property type="match status" value="1"/>
</dbReference>
<dbReference type="InterPro" id="IPR050281">
    <property type="entry name" value="Flavin_monoamine_oxidase"/>
</dbReference>
<gene>
    <name evidence="3" type="ORF">BaRGS_00026706</name>
</gene>
<feature type="region of interest" description="Disordered" evidence="1">
    <location>
        <begin position="332"/>
        <end position="370"/>
    </location>
</feature>
<feature type="compositionally biased region" description="Polar residues" evidence="1">
    <location>
        <begin position="349"/>
        <end position="359"/>
    </location>
</feature>
<dbReference type="AlphaFoldDB" id="A0ABD0K427"/>
<feature type="domain" description="Amine oxidase" evidence="2">
    <location>
        <begin position="350"/>
        <end position="660"/>
    </location>
</feature>
<dbReference type="SUPFAM" id="SSF54373">
    <property type="entry name" value="FAD-linked reductases, C-terminal domain"/>
    <property type="match status" value="1"/>
</dbReference>
<feature type="compositionally biased region" description="Basic and acidic residues" evidence="1">
    <location>
        <begin position="259"/>
        <end position="299"/>
    </location>
</feature>